<dbReference type="RefSeq" id="WP_059892220.1">
    <property type="nucleotide sequence ID" value="NZ_LPAW01000035.1"/>
</dbReference>
<gene>
    <name evidence="1" type="ORF">WT44_30610</name>
</gene>
<comment type="caution">
    <text evidence="1">The sequence shown here is derived from an EMBL/GenBank/DDBJ whole genome shotgun (WGS) entry which is preliminary data.</text>
</comment>
<dbReference type="AlphaFoldDB" id="A0A107A7A8"/>
<proteinExistence type="predicted"/>
<accession>A0A107A7A8</accession>
<dbReference type="STRING" id="1503054.WT74_17080"/>
<reference evidence="1 2" key="1">
    <citation type="submission" date="2015-11" db="EMBL/GenBank/DDBJ databases">
        <title>Expanding the genomic diversity of Burkholderia species for the development of highly accurate diagnostics.</title>
        <authorList>
            <person name="Sahl J."/>
            <person name="Keim P."/>
            <person name="Wagner D."/>
        </authorList>
    </citation>
    <scope>NUCLEOTIDE SEQUENCE [LARGE SCALE GENOMIC DNA]</scope>
    <source>
        <strain evidence="1 2">MSMB1960WGS</strain>
    </source>
</reference>
<dbReference type="EMBL" id="LPHB01000092">
    <property type="protein sequence ID" value="KWA52711.1"/>
    <property type="molecule type" value="Genomic_DNA"/>
</dbReference>
<name>A0A107A7A8_9BURK</name>
<protein>
    <submittedName>
        <fullName evidence="1">Uncharacterized protein</fullName>
    </submittedName>
</protein>
<organism evidence="1">
    <name type="scientific">Burkholderia stagnalis</name>
    <dbReference type="NCBI Taxonomy" id="1503054"/>
    <lineage>
        <taxon>Bacteria</taxon>
        <taxon>Pseudomonadati</taxon>
        <taxon>Pseudomonadota</taxon>
        <taxon>Betaproteobacteria</taxon>
        <taxon>Burkholderiales</taxon>
        <taxon>Burkholderiaceae</taxon>
        <taxon>Burkholderia</taxon>
        <taxon>Burkholderia cepacia complex</taxon>
    </lineage>
</organism>
<sequence length="173" mass="19062">MMRRRIFIHRALRISGAIGAIGAVGTARALGFQRGDAASNRPGRPAQAAGYQVAVDYRWNLQALASGIYASKCGDDGFVEWRADAARRVIRFELTDRARYWDGRPIACADIDWAWNRVRPIVTTMTGVLPVVRFESTAASARNAFDVIVDRPGAPDFVDTPLPLLIRGMFEPA</sequence>
<dbReference type="Proteomes" id="UP000068603">
    <property type="component" value="Unassembled WGS sequence"/>
</dbReference>
<evidence type="ECO:0000313" key="1">
    <source>
        <dbReference type="EMBL" id="KWA52711.1"/>
    </source>
</evidence>
<evidence type="ECO:0000313" key="2">
    <source>
        <dbReference type="Proteomes" id="UP000068603"/>
    </source>
</evidence>